<dbReference type="InterPro" id="IPR006638">
    <property type="entry name" value="Elp3/MiaA/NifB-like_rSAM"/>
</dbReference>
<dbReference type="GO" id="GO:0046872">
    <property type="term" value="F:metal ion binding"/>
    <property type="evidence" value="ECO:0007669"/>
    <property type="project" value="UniProtKB-KW"/>
</dbReference>
<organism evidence="12">
    <name type="scientific">uncultured archaeon MedDCM-OCT-S08-C92</name>
    <dbReference type="NCBI Taxonomy" id="743100"/>
    <lineage>
        <taxon>Archaea</taxon>
        <taxon>environmental samples</taxon>
    </lineage>
</organism>
<dbReference type="Gene3D" id="3.20.20.70">
    <property type="entry name" value="Aldolase class I"/>
    <property type="match status" value="1"/>
</dbReference>
<keyword evidence="7" id="KW-0408">Iron</keyword>
<dbReference type="PROSITE" id="PS51918">
    <property type="entry name" value="RADICAL_SAM"/>
    <property type="match status" value="1"/>
</dbReference>
<dbReference type="SFLD" id="SFLDS00029">
    <property type="entry name" value="Radical_SAM"/>
    <property type="match status" value="1"/>
</dbReference>
<dbReference type="EMBL" id="GU942974">
    <property type="protein sequence ID" value="ADD93279.1"/>
    <property type="molecule type" value="Genomic_DNA"/>
</dbReference>
<dbReference type="AlphaFoldDB" id="D6PC28"/>
<keyword evidence="9" id="KW-0012">Acyltransferase</keyword>
<evidence type="ECO:0000313" key="12">
    <source>
        <dbReference type="EMBL" id="ADD93279.1"/>
    </source>
</evidence>
<protein>
    <submittedName>
        <fullName evidence="12">RNA polymerase II complex ELP3 subunit</fullName>
    </submittedName>
</protein>
<dbReference type="GO" id="GO:0005737">
    <property type="term" value="C:cytoplasm"/>
    <property type="evidence" value="ECO:0007669"/>
    <property type="project" value="TreeGrafter"/>
</dbReference>
<dbReference type="GO" id="GO:0051539">
    <property type="term" value="F:4 iron, 4 sulfur cluster binding"/>
    <property type="evidence" value="ECO:0007669"/>
    <property type="project" value="UniProtKB-KW"/>
</dbReference>
<feature type="region of interest" description="Disordered" evidence="10">
    <location>
        <begin position="98"/>
        <end position="125"/>
    </location>
</feature>
<dbReference type="InterPro" id="IPR034687">
    <property type="entry name" value="ELP3-like"/>
</dbReference>
<dbReference type="PANTHER" id="PTHR11135:SF7">
    <property type="entry name" value="TRNA URIDINE(34) ACETYLTRANSFERASE"/>
    <property type="match status" value="1"/>
</dbReference>
<keyword evidence="8" id="KW-0411">Iron-sulfur</keyword>
<dbReference type="InterPro" id="IPR013785">
    <property type="entry name" value="Aldolase_TIM"/>
</dbReference>
<evidence type="ECO:0000256" key="4">
    <source>
        <dbReference type="ARBA" id="ARBA00022691"/>
    </source>
</evidence>
<dbReference type="InterPro" id="IPR056591">
    <property type="entry name" value="ELP3-like_N"/>
</dbReference>
<dbReference type="InterPro" id="IPR039661">
    <property type="entry name" value="ELP3"/>
</dbReference>
<dbReference type="PANTHER" id="PTHR11135">
    <property type="entry name" value="HISTONE ACETYLTRANSFERASE-RELATED"/>
    <property type="match status" value="1"/>
</dbReference>
<keyword evidence="2" id="KW-0004">4Fe-4S</keyword>
<name>D6PC28_9ARCH</name>
<dbReference type="InterPro" id="IPR032432">
    <property type="entry name" value="Radical_SAM_C"/>
</dbReference>
<accession>D6PC28</accession>
<evidence type="ECO:0000256" key="9">
    <source>
        <dbReference type="ARBA" id="ARBA00023315"/>
    </source>
</evidence>
<dbReference type="SUPFAM" id="SSF102114">
    <property type="entry name" value="Radical SAM enzymes"/>
    <property type="match status" value="1"/>
</dbReference>
<dbReference type="Pfam" id="PF16199">
    <property type="entry name" value="Radical_SAM_C"/>
    <property type="match status" value="1"/>
</dbReference>
<dbReference type="InterPro" id="IPR007197">
    <property type="entry name" value="rSAM"/>
</dbReference>
<dbReference type="CDD" id="cd01335">
    <property type="entry name" value="Radical_SAM"/>
    <property type="match status" value="1"/>
</dbReference>
<feature type="domain" description="Radical SAM core" evidence="11">
    <location>
        <begin position="68"/>
        <end position="339"/>
    </location>
</feature>
<dbReference type="InterPro" id="IPR058240">
    <property type="entry name" value="rSAM_sf"/>
</dbReference>
<dbReference type="SFLD" id="SFLDG01086">
    <property type="entry name" value="elongater_protein-like"/>
    <property type="match status" value="1"/>
</dbReference>
<evidence type="ECO:0000256" key="2">
    <source>
        <dbReference type="ARBA" id="ARBA00022485"/>
    </source>
</evidence>
<comment type="cofactor">
    <cofactor evidence="1">
        <name>[4Fe-4S] cluster</name>
        <dbReference type="ChEBI" id="CHEBI:49883"/>
    </cofactor>
</comment>
<reference evidence="12" key="1">
    <citation type="journal article" date="2010" name="ISME J.">
        <title>Metagenome of the Mediterranean deep chlorophyll maximum studied by direct and fosmid library 454 pyrosequencing.</title>
        <authorList>
            <person name="Ghai R."/>
            <person name="Martin-Cuadrado A.B."/>
            <person name="Molto A.G."/>
            <person name="Heredia I.G."/>
            <person name="Cabrera R."/>
            <person name="Martin J."/>
            <person name="Verdu M."/>
            <person name="Deschamps P."/>
            <person name="Moreira D."/>
            <person name="Lopez-Garcia P."/>
            <person name="Mira A."/>
            <person name="Rodriguez-Valera F."/>
        </authorList>
    </citation>
    <scope>NUCLEOTIDE SEQUENCE</scope>
</reference>
<evidence type="ECO:0000256" key="3">
    <source>
        <dbReference type="ARBA" id="ARBA00022679"/>
    </source>
</evidence>
<evidence type="ECO:0000256" key="8">
    <source>
        <dbReference type="ARBA" id="ARBA00023014"/>
    </source>
</evidence>
<dbReference type="GO" id="GO:0002926">
    <property type="term" value="P:tRNA wobble base 5-methoxycarbonylmethyl-2-thiouridinylation"/>
    <property type="evidence" value="ECO:0007669"/>
    <property type="project" value="TreeGrafter"/>
</dbReference>
<keyword evidence="4" id="KW-0949">S-adenosyl-L-methionine</keyword>
<keyword evidence="6" id="KW-0479">Metal-binding</keyword>
<evidence type="ECO:0000256" key="10">
    <source>
        <dbReference type="SAM" id="MobiDB-lite"/>
    </source>
</evidence>
<keyword evidence="3" id="KW-0808">Transferase</keyword>
<dbReference type="NCBIfam" id="TIGR01211">
    <property type="entry name" value="ELP3"/>
    <property type="match status" value="1"/>
</dbReference>
<dbReference type="Pfam" id="PF04055">
    <property type="entry name" value="Radical_SAM"/>
    <property type="match status" value="1"/>
</dbReference>
<evidence type="ECO:0000256" key="6">
    <source>
        <dbReference type="ARBA" id="ARBA00022723"/>
    </source>
</evidence>
<dbReference type="GO" id="GO:0016746">
    <property type="term" value="F:acyltransferase activity"/>
    <property type="evidence" value="ECO:0007669"/>
    <property type="project" value="UniProtKB-KW"/>
</dbReference>
<evidence type="ECO:0000259" key="11">
    <source>
        <dbReference type="PROSITE" id="PS51918"/>
    </source>
</evidence>
<proteinExistence type="predicted"/>
<keyword evidence="5" id="KW-0819">tRNA processing</keyword>
<evidence type="ECO:0000256" key="7">
    <source>
        <dbReference type="ARBA" id="ARBA00023004"/>
    </source>
</evidence>
<dbReference type="SMART" id="SM00729">
    <property type="entry name" value="Elp3"/>
    <property type="match status" value="1"/>
</dbReference>
<evidence type="ECO:0000256" key="5">
    <source>
        <dbReference type="ARBA" id="ARBA00022694"/>
    </source>
</evidence>
<dbReference type="Pfam" id="PF23613">
    <property type="entry name" value="ELP3_N"/>
    <property type="match status" value="1"/>
</dbReference>
<sequence length="430" mass="48491">MSAASLVVKRLLEKKPKTRQDIQLIKLEVAREEKFDAIPPNNQLLAEIDAKEEPELAKLLRVKPMRTSAGVTPVAIMTSPAPCPHGTCTFCPGGPKNDSPQSYTGHEPAARRGKRHNYNSKSQVESRLEQYTRNGHPTDKIEIIVMGGTFTSRAPDYQDEFLKGAFSTLNGKELPLEEALQVNGDAKHKCVALTIETRPTECTPWSVFQMRKQGATRVEIGVQCLDDEVHGKLNRKQLVEDVVKATKLLKEAGLKVVYHLMPGLPGMNPEKDLRDFKRLFEEEEFQPDMLKLYPTLLVKGSALARDPGDFVPYDTETAASLIADLKEIVPPYVRIQRIQRDIPKPQIIAGVMNSNLRQYARRELKARGKKCNCINCRELWRAQIDPSTAELKEIKYRSSGGDEYFLSFESGTKLLGYLRLRLDEMLQFVS</sequence>
<evidence type="ECO:0000256" key="1">
    <source>
        <dbReference type="ARBA" id="ARBA00001966"/>
    </source>
</evidence>